<organism evidence="2 3">
    <name type="scientific">Smittium simulii</name>
    <dbReference type="NCBI Taxonomy" id="133385"/>
    <lineage>
        <taxon>Eukaryota</taxon>
        <taxon>Fungi</taxon>
        <taxon>Fungi incertae sedis</taxon>
        <taxon>Zoopagomycota</taxon>
        <taxon>Kickxellomycotina</taxon>
        <taxon>Harpellomycetes</taxon>
        <taxon>Harpellales</taxon>
        <taxon>Legeriomycetaceae</taxon>
        <taxon>Smittium</taxon>
    </lineage>
</organism>
<dbReference type="Proteomes" id="UP000245383">
    <property type="component" value="Unassembled WGS sequence"/>
</dbReference>
<evidence type="ECO:0000313" key="2">
    <source>
        <dbReference type="EMBL" id="PVU96785.1"/>
    </source>
</evidence>
<reference evidence="2 3" key="1">
    <citation type="journal article" date="2018" name="MBio">
        <title>Comparative Genomics Reveals the Core Gene Toolbox for the Fungus-Insect Symbiosis.</title>
        <authorList>
            <person name="Wang Y."/>
            <person name="Stata M."/>
            <person name="Wang W."/>
            <person name="Stajich J.E."/>
            <person name="White M.M."/>
            <person name="Moncalvo J.M."/>
        </authorList>
    </citation>
    <scope>NUCLEOTIDE SEQUENCE [LARGE SCALE GENOMIC DNA]</scope>
    <source>
        <strain evidence="2 3">SWE-8-4</strain>
    </source>
</reference>
<keyword evidence="3" id="KW-1185">Reference proteome</keyword>
<dbReference type="Gene3D" id="3.30.1520.10">
    <property type="entry name" value="Phox-like domain"/>
    <property type="match status" value="1"/>
</dbReference>
<dbReference type="SUPFAM" id="SSF64268">
    <property type="entry name" value="PX domain"/>
    <property type="match status" value="1"/>
</dbReference>
<accession>A0A2T9YWS8</accession>
<protein>
    <recommendedName>
        <fullName evidence="4">PX domain-containing protein</fullName>
    </recommendedName>
</protein>
<gene>
    <name evidence="2" type="ORF">BB561_000969</name>
</gene>
<dbReference type="GO" id="GO:0042147">
    <property type="term" value="P:retrograde transport, endosome to Golgi"/>
    <property type="evidence" value="ECO:0007669"/>
    <property type="project" value="TreeGrafter"/>
</dbReference>
<feature type="region of interest" description="Disordered" evidence="1">
    <location>
        <begin position="1"/>
        <end position="28"/>
    </location>
</feature>
<evidence type="ECO:0008006" key="4">
    <source>
        <dbReference type="Google" id="ProtNLM"/>
    </source>
</evidence>
<dbReference type="GO" id="GO:0030905">
    <property type="term" value="C:retromer, tubulation complex"/>
    <property type="evidence" value="ECO:0007669"/>
    <property type="project" value="TreeGrafter"/>
</dbReference>
<evidence type="ECO:0000313" key="3">
    <source>
        <dbReference type="Proteomes" id="UP000245383"/>
    </source>
</evidence>
<proteinExistence type="predicted"/>
<evidence type="ECO:0000256" key="1">
    <source>
        <dbReference type="SAM" id="MobiDB-lite"/>
    </source>
</evidence>
<dbReference type="OrthoDB" id="9976382at2759"/>
<name>A0A2T9YWS8_9FUNG</name>
<dbReference type="PANTHER" id="PTHR47433">
    <property type="entry name" value="VACUOLAR PROTEIN SORTING-ASSOCIATED PROTEIN 17"/>
    <property type="match status" value="1"/>
</dbReference>
<sequence>MNNPSDNIESIDPFKDPSVEHTSPWNSQFENTNQDVISAPENSTLGLQQPEMQEEGICNSITQEGNTSNNQQTVVENIERVKSGSSYDTKEPHKKKLQFTLKTITCKNNQTCIYRFDVSTNFPEYKRRKYFGIERTHAEFNKLSKHLAISYPLCLALSFPCVENFIINDPDIETAVHTFVQTWLDWVSFHNILQNDYELRKFVEAPFIFNPSAVITSISKSKFEIEYEKFSKSSFSFFQGWSGNSKKASAVSIKSDDITDSYNRSSLTPDEKFQLYGKEFNTVSRPLNNARIRLIALQTKTRQAACAILDLSSQITSLGNIDLGKQSKLASSLLSLGQSEKSISSTQTLISAVEGTQPRFYLSNLEKGGLDIQRSLVNRVIIFSEYYEAKQSHDRKKQAVNILRSSSTIASKAVDDTLKSMEEAKNVETELRNKAEQVDRTLNIDIKKYKAVRHGLLTQVLRSWATSQLSLERQILEEYKVCLKMVQQSSADSLNHIRKTRFSVEGNTNNSIPADPNNPLNSYISSYSASHFSPKLSSSITPGISSIFSS</sequence>
<dbReference type="STRING" id="133385.A0A2T9YWS8"/>
<dbReference type="AlphaFoldDB" id="A0A2T9YWS8"/>
<dbReference type="GO" id="GO:0032266">
    <property type="term" value="F:phosphatidylinositol-3-phosphate binding"/>
    <property type="evidence" value="ECO:0007669"/>
    <property type="project" value="TreeGrafter"/>
</dbReference>
<dbReference type="InterPro" id="IPR053055">
    <property type="entry name" value="VPS17"/>
</dbReference>
<dbReference type="EMBL" id="MBFR01000024">
    <property type="protein sequence ID" value="PVU96785.1"/>
    <property type="molecule type" value="Genomic_DNA"/>
</dbReference>
<dbReference type="GO" id="GO:0006886">
    <property type="term" value="P:intracellular protein transport"/>
    <property type="evidence" value="ECO:0007669"/>
    <property type="project" value="TreeGrafter"/>
</dbReference>
<dbReference type="Gene3D" id="1.20.1270.60">
    <property type="entry name" value="Arfaptin homology (AH) domain/BAR domain"/>
    <property type="match status" value="1"/>
</dbReference>
<dbReference type="InterPro" id="IPR027267">
    <property type="entry name" value="AH/BAR_dom_sf"/>
</dbReference>
<comment type="caution">
    <text evidence="2">The sequence shown here is derived from an EMBL/GenBank/DDBJ whole genome shotgun (WGS) entry which is preliminary data.</text>
</comment>
<dbReference type="GO" id="GO:0005768">
    <property type="term" value="C:endosome"/>
    <property type="evidence" value="ECO:0007669"/>
    <property type="project" value="TreeGrafter"/>
</dbReference>
<dbReference type="GO" id="GO:0005829">
    <property type="term" value="C:cytosol"/>
    <property type="evidence" value="ECO:0007669"/>
    <property type="project" value="GOC"/>
</dbReference>
<dbReference type="PANTHER" id="PTHR47433:SF1">
    <property type="entry name" value="VACUOLAR PROTEIN SORTING-ASSOCIATED PROTEIN 17"/>
    <property type="match status" value="1"/>
</dbReference>
<dbReference type="InterPro" id="IPR036871">
    <property type="entry name" value="PX_dom_sf"/>
</dbReference>